<dbReference type="RefSeq" id="WP_067509758.1">
    <property type="nucleotide sequence ID" value="NZ_CP107943.1"/>
</dbReference>
<sequence length="178" mass="18232">MHRTRGKVFGVAVAVAATALLTACGDNDSTASSTPTLTTTAAAPTSAAAPTGAENHEDHGQTPAPAPETTPQAETPAPERPQPVPTAETPQGSADLSERDQKFLDALKEQGITPYGPDIALSIAAYVCDGTASGVSDQEITTFVNAMAGADPSFDPAKMPVEKAGEIYIQTAKSTYCQ</sequence>
<keyword evidence="2" id="KW-0732">Signal</keyword>
<feature type="chain" id="PRO_5039727295" evidence="2">
    <location>
        <begin position="26"/>
        <end position="178"/>
    </location>
</feature>
<feature type="compositionally biased region" description="Low complexity" evidence="1">
    <location>
        <begin position="26"/>
        <end position="53"/>
    </location>
</feature>
<dbReference type="EMBL" id="QNRE01000004">
    <property type="protein sequence ID" value="RBO91814.1"/>
    <property type="molecule type" value="Genomic_DNA"/>
</dbReference>
<proteinExistence type="predicted"/>
<feature type="compositionally biased region" description="Low complexity" evidence="1">
    <location>
        <begin position="61"/>
        <end position="76"/>
    </location>
</feature>
<evidence type="ECO:0000313" key="5">
    <source>
        <dbReference type="Proteomes" id="UP000252586"/>
    </source>
</evidence>
<dbReference type="AlphaFoldDB" id="A0A366DRB1"/>
<dbReference type="InterPro" id="IPR007969">
    <property type="entry name" value="DUF732"/>
</dbReference>
<comment type="caution">
    <text evidence="4">The sequence shown here is derived from an EMBL/GenBank/DDBJ whole genome shotgun (WGS) entry which is preliminary data.</text>
</comment>
<dbReference type="Pfam" id="PF05305">
    <property type="entry name" value="DUF732"/>
    <property type="match status" value="1"/>
</dbReference>
<keyword evidence="5" id="KW-1185">Reference proteome</keyword>
<dbReference type="Proteomes" id="UP000252586">
    <property type="component" value="Unassembled WGS sequence"/>
</dbReference>
<evidence type="ECO:0000256" key="2">
    <source>
        <dbReference type="SAM" id="SignalP"/>
    </source>
</evidence>
<dbReference type="PROSITE" id="PS51257">
    <property type="entry name" value="PROKAR_LIPOPROTEIN"/>
    <property type="match status" value="1"/>
</dbReference>
<reference evidence="4 5" key="1">
    <citation type="submission" date="2018-06" db="EMBL/GenBank/DDBJ databases">
        <title>Genomic Encyclopedia of Type Strains, Phase IV (KMG-IV): sequencing the most valuable type-strain genomes for metagenomic binning, comparative biology and taxonomic classification.</title>
        <authorList>
            <person name="Goeker M."/>
        </authorList>
    </citation>
    <scope>NUCLEOTIDE SEQUENCE [LARGE SCALE GENOMIC DNA]</scope>
    <source>
        <strain evidence="4 5">DSM 44599</strain>
    </source>
</reference>
<dbReference type="STRING" id="1210090.GCA_001613185_03399"/>
<evidence type="ECO:0000256" key="1">
    <source>
        <dbReference type="SAM" id="MobiDB-lite"/>
    </source>
</evidence>
<feature type="domain" description="DUF732" evidence="3">
    <location>
        <begin position="100"/>
        <end position="177"/>
    </location>
</feature>
<organism evidence="4 5">
    <name type="scientific">Nocardia puris</name>
    <dbReference type="NCBI Taxonomy" id="208602"/>
    <lineage>
        <taxon>Bacteria</taxon>
        <taxon>Bacillati</taxon>
        <taxon>Actinomycetota</taxon>
        <taxon>Actinomycetes</taxon>
        <taxon>Mycobacteriales</taxon>
        <taxon>Nocardiaceae</taxon>
        <taxon>Nocardia</taxon>
    </lineage>
</organism>
<feature type="signal peptide" evidence="2">
    <location>
        <begin position="1"/>
        <end position="25"/>
    </location>
</feature>
<evidence type="ECO:0000313" key="4">
    <source>
        <dbReference type="EMBL" id="RBO91814.1"/>
    </source>
</evidence>
<feature type="region of interest" description="Disordered" evidence="1">
    <location>
        <begin position="26"/>
        <end position="102"/>
    </location>
</feature>
<gene>
    <name evidence="4" type="ORF">DFR74_104523</name>
</gene>
<evidence type="ECO:0000259" key="3">
    <source>
        <dbReference type="Pfam" id="PF05305"/>
    </source>
</evidence>
<dbReference type="OrthoDB" id="4560359at2"/>
<protein>
    <submittedName>
        <fullName evidence="4">Uncharacterized protein DUF732</fullName>
    </submittedName>
</protein>
<accession>A0A366DRB1</accession>
<name>A0A366DRB1_9NOCA</name>